<evidence type="ECO:0000313" key="2">
    <source>
        <dbReference type="Proteomes" id="UP000271590"/>
    </source>
</evidence>
<dbReference type="RefSeq" id="WP_124962137.1">
    <property type="nucleotide sequence ID" value="NZ_RQXU01000042.1"/>
</dbReference>
<dbReference type="EMBL" id="RQXU01000042">
    <property type="protein sequence ID" value="RRH80129.1"/>
    <property type="molecule type" value="Genomic_DNA"/>
</dbReference>
<name>A0A3P3E157_9BURK</name>
<protein>
    <recommendedName>
        <fullName evidence="3">Cytochrome oxidase complex assembly protein 1</fullName>
    </recommendedName>
</protein>
<dbReference type="AlphaFoldDB" id="A0A3P3E157"/>
<dbReference type="Proteomes" id="UP000271590">
    <property type="component" value="Unassembled WGS sequence"/>
</dbReference>
<sequence>MKILKWAAVLVLVVFPLAAVSGYFIVLRTDAYQALGEFVKSSSEIRKRVGDRPNMRLHFFGYSVRVSGPGGGAEFSASLEGSNGSGELYAKLVKRGDWQIESLSLDGQQIQTATIKPSFPGSGQSEDFHQR</sequence>
<organism evidence="1 2">
    <name type="scientific">Variovorax beijingensis</name>
    <dbReference type="NCBI Taxonomy" id="2496117"/>
    <lineage>
        <taxon>Bacteria</taxon>
        <taxon>Pseudomonadati</taxon>
        <taxon>Pseudomonadota</taxon>
        <taxon>Betaproteobacteria</taxon>
        <taxon>Burkholderiales</taxon>
        <taxon>Comamonadaceae</taxon>
        <taxon>Variovorax</taxon>
    </lineage>
</organism>
<accession>A0A3P3E157</accession>
<reference evidence="1 2" key="1">
    <citation type="submission" date="2018-11" db="EMBL/GenBank/DDBJ databases">
        <title>The genome of Variovorax sp T529.</title>
        <authorList>
            <person name="Gao J."/>
        </authorList>
    </citation>
    <scope>NUCLEOTIDE SEQUENCE [LARGE SCALE GENOMIC DNA]</scope>
    <source>
        <strain evidence="1 2">T529</strain>
    </source>
</reference>
<proteinExistence type="predicted"/>
<comment type="caution">
    <text evidence="1">The sequence shown here is derived from an EMBL/GenBank/DDBJ whole genome shotgun (WGS) entry which is preliminary data.</text>
</comment>
<evidence type="ECO:0008006" key="3">
    <source>
        <dbReference type="Google" id="ProtNLM"/>
    </source>
</evidence>
<evidence type="ECO:0000313" key="1">
    <source>
        <dbReference type="EMBL" id="RRH80129.1"/>
    </source>
</evidence>
<gene>
    <name evidence="1" type="ORF">EH244_31115</name>
</gene>